<keyword evidence="1" id="KW-0472">Membrane</keyword>
<feature type="transmembrane region" description="Helical" evidence="1">
    <location>
        <begin position="25"/>
        <end position="47"/>
    </location>
</feature>
<sequence>MKTARFYCADCDTVTKCEARTPSHILHLLLSIITAGLWVIVWVLLILKPLAWRCASCGSSRIRKYHELTQAIKDVPKKANPIGALIGLAIGIGLGFWYILTR</sequence>
<accession>A0A6C2UU72</accession>
<evidence type="ECO:0008006" key="4">
    <source>
        <dbReference type="Google" id="ProtNLM"/>
    </source>
</evidence>
<evidence type="ECO:0000313" key="2">
    <source>
        <dbReference type="EMBL" id="VGO22707.1"/>
    </source>
</evidence>
<dbReference type="EMBL" id="CAAHFH010000002">
    <property type="protein sequence ID" value="VGO22707.1"/>
    <property type="molecule type" value="Genomic_DNA"/>
</dbReference>
<evidence type="ECO:0000313" key="3">
    <source>
        <dbReference type="Proteomes" id="UP000346198"/>
    </source>
</evidence>
<feature type="transmembrane region" description="Helical" evidence="1">
    <location>
        <begin position="82"/>
        <end position="100"/>
    </location>
</feature>
<reference evidence="2 3" key="1">
    <citation type="submission" date="2019-04" db="EMBL/GenBank/DDBJ databases">
        <authorList>
            <person name="Van Vliet M D."/>
        </authorList>
    </citation>
    <scope>NUCLEOTIDE SEQUENCE [LARGE SCALE GENOMIC DNA]</scope>
    <source>
        <strain evidence="2 3">F21</strain>
    </source>
</reference>
<dbReference type="AlphaFoldDB" id="A0A6C2UU72"/>
<keyword evidence="3" id="KW-1185">Reference proteome</keyword>
<evidence type="ECO:0000256" key="1">
    <source>
        <dbReference type="SAM" id="Phobius"/>
    </source>
</evidence>
<gene>
    <name evidence="2" type="ORF">SCARR_04803</name>
</gene>
<keyword evidence="1" id="KW-1133">Transmembrane helix</keyword>
<organism evidence="2 3">
    <name type="scientific">Pontiella sulfatireligans</name>
    <dbReference type="NCBI Taxonomy" id="2750658"/>
    <lineage>
        <taxon>Bacteria</taxon>
        <taxon>Pseudomonadati</taxon>
        <taxon>Kiritimatiellota</taxon>
        <taxon>Kiritimatiellia</taxon>
        <taxon>Kiritimatiellales</taxon>
        <taxon>Pontiellaceae</taxon>
        <taxon>Pontiella</taxon>
    </lineage>
</organism>
<name>A0A6C2UU72_9BACT</name>
<dbReference type="RefSeq" id="WP_136064278.1">
    <property type="nucleotide sequence ID" value="NZ_CAAHFH010000002.1"/>
</dbReference>
<protein>
    <recommendedName>
        <fullName evidence="4">LITAF domain-containing protein</fullName>
    </recommendedName>
</protein>
<proteinExistence type="predicted"/>
<dbReference type="Proteomes" id="UP000346198">
    <property type="component" value="Unassembled WGS sequence"/>
</dbReference>
<keyword evidence="1" id="KW-0812">Transmembrane</keyword>